<dbReference type="EMBL" id="JAIWYP010000005">
    <property type="protein sequence ID" value="KAH3819294.1"/>
    <property type="molecule type" value="Genomic_DNA"/>
</dbReference>
<reference evidence="1" key="2">
    <citation type="submission" date="2020-11" db="EMBL/GenBank/DDBJ databases">
        <authorList>
            <person name="McCartney M.A."/>
            <person name="Auch B."/>
            <person name="Kono T."/>
            <person name="Mallez S."/>
            <person name="Becker A."/>
            <person name="Gohl D.M."/>
            <person name="Silverstein K.A.T."/>
            <person name="Koren S."/>
            <person name="Bechman K.B."/>
            <person name="Herman A."/>
            <person name="Abrahante J.E."/>
            <person name="Garbe J."/>
        </authorList>
    </citation>
    <scope>NUCLEOTIDE SEQUENCE</scope>
    <source>
        <strain evidence="1">Duluth1</strain>
        <tissue evidence="1">Whole animal</tissue>
    </source>
</reference>
<dbReference type="AlphaFoldDB" id="A0A9D4GLE6"/>
<dbReference type="Proteomes" id="UP000828390">
    <property type="component" value="Unassembled WGS sequence"/>
</dbReference>
<protein>
    <submittedName>
        <fullName evidence="1">Uncharacterized protein</fullName>
    </submittedName>
</protein>
<keyword evidence="2" id="KW-1185">Reference proteome</keyword>
<evidence type="ECO:0000313" key="1">
    <source>
        <dbReference type="EMBL" id="KAH3819294.1"/>
    </source>
</evidence>
<accession>A0A9D4GLE6</accession>
<organism evidence="1 2">
    <name type="scientific">Dreissena polymorpha</name>
    <name type="common">Zebra mussel</name>
    <name type="synonym">Mytilus polymorpha</name>
    <dbReference type="NCBI Taxonomy" id="45954"/>
    <lineage>
        <taxon>Eukaryota</taxon>
        <taxon>Metazoa</taxon>
        <taxon>Spiralia</taxon>
        <taxon>Lophotrochozoa</taxon>
        <taxon>Mollusca</taxon>
        <taxon>Bivalvia</taxon>
        <taxon>Autobranchia</taxon>
        <taxon>Heteroconchia</taxon>
        <taxon>Euheterodonta</taxon>
        <taxon>Imparidentia</taxon>
        <taxon>Neoheterodontei</taxon>
        <taxon>Myida</taxon>
        <taxon>Dreissenoidea</taxon>
        <taxon>Dreissenidae</taxon>
        <taxon>Dreissena</taxon>
    </lineage>
</organism>
<reference evidence="1" key="1">
    <citation type="journal article" date="2019" name="bioRxiv">
        <title>The Genome of the Zebra Mussel, Dreissena polymorpha: A Resource for Invasive Species Research.</title>
        <authorList>
            <person name="McCartney M.A."/>
            <person name="Auch B."/>
            <person name="Kono T."/>
            <person name="Mallez S."/>
            <person name="Zhang Y."/>
            <person name="Obille A."/>
            <person name="Becker A."/>
            <person name="Abrahante J.E."/>
            <person name="Garbe J."/>
            <person name="Badalamenti J.P."/>
            <person name="Herman A."/>
            <person name="Mangelson H."/>
            <person name="Liachko I."/>
            <person name="Sullivan S."/>
            <person name="Sone E.D."/>
            <person name="Koren S."/>
            <person name="Silverstein K.A.T."/>
            <person name="Beckman K.B."/>
            <person name="Gohl D.M."/>
        </authorList>
    </citation>
    <scope>NUCLEOTIDE SEQUENCE</scope>
    <source>
        <strain evidence="1">Duluth1</strain>
        <tissue evidence="1">Whole animal</tissue>
    </source>
</reference>
<comment type="caution">
    <text evidence="1">The sequence shown here is derived from an EMBL/GenBank/DDBJ whole genome shotgun (WGS) entry which is preliminary data.</text>
</comment>
<sequence>MDIARSAEGATYMATDSSDGVVLLREKPRMNVQQFFTKVKTRRDPDRSSAYLGSASAISGCSYIRLVEMEENKD</sequence>
<evidence type="ECO:0000313" key="2">
    <source>
        <dbReference type="Proteomes" id="UP000828390"/>
    </source>
</evidence>
<proteinExistence type="predicted"/>
<name>A0A9D4GLE6_DREPO</name>
<gene>
    <name evidence="1" type="ORF">DPMN_121028</name>
</gene>